<accession>A0A8J2KWU2</accession>
<feature type="non-terminal residue" evidence="1">
    <location>
        <position position="1"/>
    </location>
</feature>
<name>A0A8J2KWU2_9HEXA</name>
<protein>
    <submittedName>
        <fullName evidence="1">Uncharacterized protein</fullName>
    </submittedName>
</protein>
<evidence type="ECO:0000313" key="2">
    <source>
        <dbReference type="Proteomes" id="UP000708208"/>
    </source>
</evidence>
<keyword evidence="2" id="KW-1185">Reference proteome</keyword>
<dbReference type="Proteomes" id="UP000708208">
    <property type="component" value="Unassembled WGS sequence"/>
</dbReference>
<sequence length="89" mass="9918">QSILKKSLSKEAVVLGLIHVKSPDNCVYFLNSIGICYIAGVNVDIAALYEPFQFPVPPPIPSISSMIRWDHSVTYELPHHAKEITRQKG</sequence>
<dbReference type="EMBL" id="CAJVCH010257360">
    <property type="protein sequence ID" value="CAG7733840.1"/>
    <property type="molecule type" value="Genomic_DNA"/>
</dbReference>
<gene>
    <name evidence="1" type="ORF">AFUS01_LOCUS22262</name>
</gene>
<reference evidence="1" key="1">
    <citation type="submission" date="2021-06" db="EMBL/GenBank/DDBJ databases">
        <authorList>
            <person name="Hodson N. C."/>
            <person name="Mongue J. A."/>
            <person name="Jaron S. K."/>
        </authorList>
    </citation>
    <scope>NUCLEOTIDE SEQUENCE</scope>
</reference>
<organism evidence="1 2">
    <name type="scientific">Allacma fusca</name>
    <dbReference type="NCBI Taxonomy" id="39272"/>
    <lineage>
        <taxon>Eukaryota</taxon>
        <taxon>Metazoa</taxon>
        <taxon>Ecdysozoa</taxon>
        <taxon>Arthropoda</taxon>
        <taxon>Hexapoda</taxon>
        <taxon>Collembola</taxon>
        <taxon>Symphypleona</taxon>
        <taxon>Sminthuridae</taxon>
        <taxon>Allacma</taxon>
    </lineage>
</organism>
<dbReference type="AlphaFoldDB" id="A0A8J2KWU2"/>
<feature type="non-terminal residue" evidence="1">
    <location>
        <position position="89"/>
    </location>
</feature>
<proteinExistence type="predicted"/>
<evidence type="ECO:0000313" key="1">
    <source>
        <dbReference type="EMBL" id="CAG7733840.1"/>
    </source>
</evidence>
<comment type="caution">
    <text evidence="1">The sequence shown here is derived from an EMBL/GenBank/DDBJ whole genome shotgun (WGS) entry which is preliminary data.</text>
</comment>